<evidence type="ECO:0000313" key="3">
    <source>
        <dbReference type="Proteomes" id="UP000053660"/>
    </source>
</evidence>
<feature type="compositionally biased region" description="Basic and acidic residues" evidence="1">
    <location>
        <begin position="74"/>
        <end position="83"/>
    </location>
</feature>
<evidence type="ECO:0000256" key="1">
    <source>
        <dbReference type="SAM" id="MobiDB-lite"/>
    </source>
</evidence>
<dbReference type="OrthoDB" id="10319108at2759"/>
<feature type="compositionally biased region" description="Polar residues" evidence="1">
    <location>
        <begin position="1"/>
        <end position="17"/>
    </location>
</feature>
<feature type="region of interest" description="Disordered" evidence="1">
    <location>
        <begin position="1"/>
        <end position="26"/>
    </location>
</feature>
<gene>
    <name evidence="2" type="ORF">OESDEN_12256</name>
</gene>
<evidence type="ECO:0000313" key="2">
    <source>
        <dbReference type="EMBL" id="KHJ87956.1"/>
    </source>
</evidence>
<feature type="region of interest" description="Disordered" evidence="1">
    <location>
        <begin position="66"/>
        <end position="106"/>
    </location>
</feature>
<accession>A0A0B1SVN3</accession>
<keyword evidence="3" id="KW-1185">Reference proteome</keyword>
<sequence>MPISDTSTIIRKSNSGATPGGWNDARLERDHIEQELEYGRKQLMEEEAKSYKDYNRRLKAAEIRQKLKRRRTKRAEDEQKAMEAAKSFAMPIHRKGQVPPKKLVSL</sequence>
<proteinExistence type="predicted"/>
<dbReference type="AlphaFoldDB" id="A0A0B1SVN3"/>
<protein>
    <submittedName>
        <fullName evidence="2">Uncharacterized protein</fullName>
    </submittedName>
</protein>
<dbReference type="Proteomes" id="UP000053660">
    <property type="component" value="Unassembled WGS sequence"/>
</dbReference>
<dbReference type="EMBL" id="KN556711">
    <property type="protein sequence ID" value="KHJ87956.1"/>
    <property type="molecule type" value="Genomic_DNA"/>
</dbReference>
<name>A0A0B1SVN3_OESDE</name>
<reference evidence="2 3" key="1">
    <citation type="submission" date="2014-03" db="EMBL/GenBank/DDBJ databases">
        <title>Draft genome of the hookworm Oesophagostomum dentatum.</title>
        <authorList>
            <person name="Mitreva M."/>
        </authorList>
    </citation>
    <scope>NUCLEOTIDE SEQUENCE [LARGE SCALE GENOMIC DNA]</scope>
    <source>
        <strain evidence="2 3">OD-Hann</strain>
    </source>
</reference>
<organism evidence="2 3">
    <name type="scientific">Oesophagostomum dentatum</name>
    <name type="common">Nodular worm</name>
    <dbReference type="NCBI Taxonomy" id="61180"/>
    <lineage>
        <taxon>Eukaryota</taxon>
        <taxon>Metazoa</taxon>
        <taxon>Ecdysozoa</taxon>
        <taxon>Nematoda</taxon>
        <taxon>Chromadorea</taxon>
        <taxon>Rhabditida</taxon>
        <taxon>Rhabditina</taxon>
        <taxon>Rhabditomorpha</taxon>
        <taxon>Strongyloidea</taxon>
        <taxon>Strongylidae</taxon>
        <taxon>Oesophagostomum</taxon>
    </lineage>
</organism>